<dbReference type="GO" id="GO:0005096">
    <property type="term" value="F:GTPase activator activity"/>
    <property type="evidence" value="ECO:0007669"/>
    <property type="project" value="UniProtKB-KW"/>
</dbReference>
<feature type="compositionally biased region" description="Polar residues" evidence="2">
    <location>
        <begin position="344"/>
        <end position="353"/>
    </location>
</feature>
<reference evidence="5 6" key="1">
    <citation type="submission" date="2015-12" db="EMBL/GenBank/DDBJ databases">
        <title>Draft genome sequence of Moniliophthora roreri, the causal agent of frosty pod rot of cacao.</title>
        <authorList>
            <person name="Aime M.C."/>
            <person name="Diaz-Valderrama J.R."/>
            <person name="Kijpornyongpan T."/>
            <person name="Phillips-Mora W."/>
        </authorList>
    </citation>
    <scope>NUCLEOTIDE SEQUENCE [LARGE SCALE GENOMIC DNA]</scope>
    <source>
        <strain evidence="5 6">MCA 2952</strain>
    </source>
</reference>
<protein>
    <recommendedName>
        <fullName evidence="4">Rab-GAP TBC domain-containing protein</fullName>
    </recommendedName>
</protein>
<dbReference type="InterPro" id="IPR035969">
    <property type="entry name" value="Rab-GAP_TBC_sf"/>
</dbReference>
<feature type="compositionally biased region" description="Acidic residues" evidence="2">
    <location>
        <begin position="416"/>
        <end position="433"/>
    </location>
</feature>
<dbReference type="Gene3D" id="1.10.8.1310">
    <property type="match status" value="1"/>
</dbReference>
<dbReference type="PANTHER" id="PTHR20913:SF7">
    <property type="entry name" value="RE60063P"/>
    <property type="match status" value="1"/>
</dbReference>
<name>A0A0W0GC97_MONRR</name>
<evidence type="ECO:0000313" key="6">
    <source>
        <dbReference type="Proteomes" id="UP000054988"/>
    </source>
</evidence>
<keyword evidence="1" id="KW-0343">GTPase activation</keyword>
<feature type="region of interest" description="Disordered" evidence="2">
    <location>
        <begin position="413"/>
        <end position="445"/>
    </location>
</feature>
<keyword evidence="3" id="KW-1133">Transmembrane helix</keyword>
<dbReference type="GO" id="GO:0005789">
    <property type="term" value="C:endoplasmic reticulum membrane"/>
    <property type="evidence" value="ECO:0007669"/>
    <property type="project" value="TreeGrafter"/>
</dbReference>
<feature type="compositionally biased region" description="Polar residues" evidence="2">
    <location>
        <begin position="224"/>
        <end position="233"/>
    </location>
</feature>
<organism evidence="5 6">
    <name type="scientific">Moniliophthora roreri</name>
    <name type="common">Frosty pod rot fungus</name>
    <name type="synonym">Monilia roreri</name>
    <dbReference type="NCBI Taxonomy" id="221103"/>
    <lineage>
        <taxon>Eukaryota</taxon>
        <taxon>Fungi</taxon>
        <taxon>Dikarya</taxon>
        <taxon>Basidiomycota</taxon>
        <taxon>Agaricomycotina</taxon>
        <taxon>Agaricomycetes</taxon>
        <taxon>Agaricomycetidae</taxon>
        <taxon>Agaricales</taxon>
        <taxon>Marasmiineae</taxon>
        <taxon>Marasmiaceae</taxon>
        <taxon>Moniliophthora</taxon>
    </lineage>
</organism>
<accession>A0A0W0GC97</accession>
<dbReference type="EMBL" id="LATX01000467">
    <property type="protein sequence ID" value="KTB46167.1"/>
    <property type="molecule type" value="Genomic_DNA"/>
</dbReference>
<dbReference type="eggNOG" id="KOG2595">
    <property type="taxonomic scope" value="Eukaryota"/>
</dbReference>
<dbReference type="InterPro" id="IPR045913">
    <property type="entry name" value="TBC20/Gyp8-like"/>
</dbReference>
<feature type="domain" description="Rab-GAP TBC" evidence="4">
    <location>
        <begin position="75"/>
        <end position="194"/>
    </location>
</feature>
<dbReference type="Pfam" id="PF00566">
    <property type="entry name" value="RabGAP-TBC"/>
    <property type="match status" value="1"/>
</dbReference>
<dbReference type="SUPFAM" id="SSF47923">
    <property type="entry name" value="Ypt/Rab-GAP domain of gyp1p"/>
    <property type="match status" value="1"/>
</dbReference>
<dbReference type="GO" id="GO:0006888">
    <property type="term" value="P:endoplasmic reticulum to Golgi vesicle-mediated transport"/>
    <property type="evidence" value="ECO:0007669"/>
    <property type="project" value="TreeGrafter"/>
</dbReference>
<keyword evidence="3" id="KW-0472">Membrane</keyword>
<dbReference type="InterPro" id="IPR000195">
    <property type="entry name" value="Rab-GAP-TBC_dom"/>
</dbReference>
<feature type="region of interest" description="Disordered" evidence="2">
    <location>
        <begin position="217"/>
        <end position="353"/>
    </location>
</feature>
<evidence type="ECO:0000256" key="1">
    <source>
        <dbReference type="ARBA" id="ARBA00022468"/>
    </source>
</evidence>
<proteinExistence type="predicted"/>
<dbReference type="AlphaFoldDB" id="A0A0W0GC97"/>
<evidence type="ECO:0000313" key="5">
    <source>
        <dbReference type="EMBL" id="KTB46167.1"/>
    </source>
</evidence>
<evidence type="ECO:0000256" key="2">
    <source>
        <dbReference type="SAM" id="MobiDB-lite"/>
    </source>
</evidence>
<dbReference type="PANTHER" id="PTHR20913">
    <property type="entry name" value="TBC1 DOMAIN FAMILY MEMBER 20/GTPASE"/>
    <property type="match status" value="1"/>
</dbReference>
<evidence type="ECO:0000259" key="4">
    <source>
        <dbReference type="Pfam" id="PF00566"/>
    </source>
</evidence>
<evidence type="ECO:0000256" key="3">
    <source>
        <dbReference type="SAM" id="Phobius"/>
    </source>
</evidence>
<dbReference type="Proteomes" id="UP000054988">
    <property type="component" value="Unassembled WGS sequence"/>
</dbReference>
<gene>
    <name evidence="5" type="ORF">WG66_1260</name>
</gene>
<feature type="transmembrane region" description="Helical" evidence="3">
    <location>
        <begin position="466"/>
        <end position="484"/>
    </location>
</feature>
<dbReference type="Gene3D" id="1.10.472.80">
    <property type="entry name" value="Ypt/Rab-GAP domain of gyp1p, domain 3"/>
    <property type="match status" value="1"/>
</dbReference>
<keyword evidence="3" id="KW-0812">Transmembrane</keyword>
<feature type="compositionally biased region" description="Low complexity" evidence="2">
    <location>
        <begin position="309"/>
        <end position="319"/>
    </location>
</feature>
<feature type="compositionally biased region" description="Basic and acidic residues" evidence="2">
    <location>
        <begin position="283"/>
        <end position="304"/>
    </location>
</feature>
<feature type="region of interest" description="Disordered" evidence="2">
    <location>
        <begin position="39"/>
        <end position="59"/>
    </location>
</feature>
<feature type="compositionally biased region" description="Polar residues" evidence="2">
    <location>
        <begin position="327"/>
        <end position="337"/>
    </location>
</feature>
<comment type="caution">
    <text evidence="5">The sequence shown here is derived from an EMBL/GenBank/DDBJ whole genome shotgun (WGS) entry which is preliminary data.</text>
</comment>
<sequence>MAKNPKLPDSIDWHELRKRSLSPGGFGEERKLIWPKLLHVGDSGSQPSNDPENSESHRDEYQIRLDTDRSFVLYPGYHDIITVLFLTLPPEMQLLCAEKLSLHRVRDSMGSTLEPVVGLLKFMKSLIKAVDPEFSAILEEGTPLPYFALSNLLTLFSHDMPTLPLIQHVFDYLLCRPPIMIVYLAVAVTLSRKQEVQRLQEEGEEGMLHSLLTGLPHFTDEDQTSTSLASQPEQPEVKSEEVSPPTNHADGGENSIDEEAGEGTTLIDTDDTSPIDTSQAEDTLVKEEDQGPVEPKAEDQRLDGDSQAPSQEEPTSTTPEEGDSTSQTSPEPLSQSHQEAKTQKPATALSTLLQHSDTLYEQYPPNHPSLKLKLSDVMGPQSVVFTWSENEKELPSDDTAERMVDYPQLVVYPVDDTMDEDDKEGEEESDTEEHTEKGRRRRNKLRKRRRPIGFGKGIIDFRDRKTMVAGAVLVLSVAMAVYGVRYGAIGDGRGNGNGFSKEWKKIGAWVGGVLAGTGDKLLHLI</sequence>